<evidence type="ECO:0000256" key="2">
    <source>
        <dbReference type="ARBA" id="ARBA00023136"/>
    </source>
</evidence>
<dbReference type="PANTHER" id="PTHR23319:SF1">
    <property type="entry name" value="PROTEIN ASTER-C"/>
    <property type="match status" value="1"/>
</dbReference>
<dbReference type="Proteomes" id="UP000261380">
    <property type="component" value="Unplaced"/>
</dbReference>
<feature type="compositionally biased region" description="Basic and acidic residues" evidence="3">
    <location>
        <begin position="350"/>
        <end position="369"/>
    </location>
</feature>
<evidence type="ECO:0000256" key="3">
    <source>
        <dbReference type="SAM" id="MobiDB-lite"/>
    </source>
</evidence>
<evidence type="ECO:0000313" key="6">
    <source>
        <dbReference type="Proteomes" id="UP000261380"/>
    </source>
</evidence>
<dbReference type="PANTHER" id="PTHR23319">
    <property type="entry name" value="GRAM DOMAIN CONTAINING 1B, ISOFORM E"/>
    <property type="match status" value="1"/>
</dbReference>
<dbReference type="PROSITE" id="PS51778">
    <property type="entry name" value="VAST"/>
    <property type="match status" value="1"/>
</dbReference>
<comment type="subcellular location">
    <subcellularLocation>
        <location evidence="1">Membrane</location>
    </subcellularLocation>
</comment>
<dbReference type="GO" id="GO:0015485">
    <property type="term" value="F:cholesterol binding"/>
    <property type="evidence" value="ECO:0007669"/>
    <property type="project" value="TreeGrafter"/>
</dbReference>
<name>A0A3B5LNK8_9TELE</name>
<organism evidence="5 6">
    <name type="scientific">Xiphophorus couchianus</name>
    <name type="common">Monterrey platyfish</name>
    <dbReference type="NCBI Taxonomy" id="32473"/>
    <lineage>
        <taxon>Eukaryota</taxon>
        <taxon>Metazoa</taxon>
        <taxon>Chordata</taxon>
        <taxon>Craniata</taxon>
        <taxon>Vertebrata</taxon>
        <taxon>Euteleostomi</taxon>
        <taxon>Actinopterygii</taxon>
        <taxon>Neopterygii</taxon>
        <taxon>Teleostei</taxon>
        <taxon>Neoteleostei</taxon>
        <taxon>Acanthomorphata</taxon>
        <taxon>Ovalentaria</taxon>
        <taxon>Atherinomorphae</taxon>
        <taxon>Cyprinodontiformes</taxon>
        <taxon>Poeciliidae</taxon>
        <taxon>Poeciliinae</taxon>
        <taxon>Xiphophorus</taxon>
    </lineage>
</organism>
<keyword evidence="6" id="KW-1185">Reference proteome</keyword>
<dbReference type="InterPro" id="IPR051482">
    <property type="entry name" value="Cholesterol_transport"/>
</dbReference>
<evidence type="ECO:0000256" key="1">
    <source>
        <dbReference type="ARBA" id="ARBA00004370"/>
    </source>
</evidence>
<dbReference type="GO" id="GO:0032366">
    <property type="term" value="P:intracellular sterol transport"/>
    <property type="evidence" value="ECO:0007669"/>
    <property type="project" value="TreeGrafter"/>
</dbReference>
<dbReference type="Ensembl" id="ENSXCOT00000012748.1">
    <property type="protein sequence ID" value="ENSXCOP00000012597.1"/>
    <property type="gene ID" value="ENSXCOG00000009516.1"/>
</dbReference>
<reference evidence="5" key="1">
    <citation type="submission" date="2025-08" db="UniProtKB">
        <authorList>
            <consortium name="Ensembl"/>
        </authorList>
    </citation>
    <scope>IDENTIFICATION</scope>
</reference>
<dbReference type="GO" id="GO:0005789">
    <property type="term" value="C:endoplasmic reticulum membrane"/>
    <property type="evidence" value="ECO:0007669"/>
    <property type="project" value="TreeGrafter"/>
</dbReference>
<keyword evidence="2" id="KW-0472">Membrane</keyword>
<evidence type="ECO:0000259" key="4">
    <source>
        <dbReference type="PROSITE" id="PS51778"/>
    </source>
</evidence>
<sequence>MGEVTLHLSKHSLVYLFICTLTCPELWQMIKQHYGYDLGLNNEEMESLQVPWDLERVFSPLTLKIPQGFILSLVDQQTMTFNTQFGNDIHFLQDESLNTPSLHRTPTLPLERHLAERLAKCSTQSLDLNANENLLEQSGSETNEEVEDRMDKSEEPGRLYLNKVFHMSASKMFALLFTDSSFTQRFMEIRRITNPSSTAWQKDDSGNDKRVMNYTITINNPLIGKFSTATENQTLSKESREGQYYQVDAVVHTHDVPYHDHFYTQNRYYIIRVSKRKCRLRVYSDVKYSKPTFGLIKTFITKNSWSGIEDYFRQLGESELLEEEAEMNQAVGESGKAGLRRRRRTFSRTLLDHGKPGKQSVRDPDDRDGNMGTELFLKDIPNHTSFTI</sequence>
<dbReference type="GeneTree" id="ENSGT00940000158013"/>
<dbReference type="GO" id="GO:0120020">
    <property type="term" value="F:cholesterol transfer activity"/>
    <property type="evidence" value="ECO:0007669"/>
    <property type="project" value="TreeGrafter"/>
</dbReference>
<feature type="compositionally biased region" description="Polar residues" evidence="3">
    <location>
        <begin position="132"/>
        <end position="141"/>
    </location>
</feature>
<accession>A0A3B5LNK8</accession>
<dbReference type="GO" id="GO:0140268">
    <property type="term" value="C:endoplasmic reticulum-plasma membrane contact site"/>
    <property type="evidence" value="ECO:0007669"/>
    <property type="project" value="TreeGrafter"/>
</dbReference>
<dbReference type="InterPro" id="IPR031968">
    <property type="entry name" value="VASt"/>
</dbReference>
<dbReference type="AlphaFoldDB" id="A0A3B5LNK8"/>
<feature type="region of interest" description="Disordered" evidence="3">
    <location>
        <begin position="348"/>
        <end position="374"/>
    </location>
</feature>
<feature type="domain" description="VASt" evidence="4">
    <location>
        <begin position="156"/>
        <end position="316"/>
    </location>
</feature>
<reference evidence="5" key="2">
    <citation type="submission" date="2025-09" db="UniProtKB">
        <authorList>
            <consortium name="Ensembl"/>
        </authorList>
    </citation>
    <scope>IDENTIFICATION</scope>
</reference>
<proteinExistence type="predicted"/>
<dbReference type="GO" id="GO:0005886">
    <property type="term" value="C:plasma membrane"/>
    <property type="evidence" value="ECO:0007669"/>
    <property type="project" value="TreeGrafter"/>
</dbReference>
<protein>
    <submittedName>
        <fullName evidence="5">GRAM domain containing 1c</fullName>
    </submittedName>
</protein>
<dbReference type="Pfam" id="PF16016">
    <property type="entry name" value="VASt"/>
    <property type="match status" value="1"/>
</dbReference>
<evidence type="ECO:0000313" key="5">
    <source>
        <dbReference type="Ensembl" id="ENSXCOP00000012597.1"/>
    </source>
</evidence>
<feature type="region of interest" description="Disordered" evidence="3">
    <location>
        <begin position="132"/>
        <end position="153"/>
    </location>
</feature>